<sequence>MSSVYKNLLIFDIHGQLHPEDWIELGYLLDMIKLNNDLLSETRFSSVNALKVSSGYSIEEVIRGRASLDAFMDQQGFRVVPSPSIKSPGKGNYFTGGFTSSYHKSSNVNTIQMEFPSSLRTTLDNFKNDGAKLAKSI</sequence>
<dbReference type="Proteomes" id="UP000276133">
    <property type="component" value="Unassembled WGS sequence"/>
</dbReference>
<dbReference type="EMBL" id="REGN01006129">
    <property type="protein sequence ID" value="RNA10700.1"/>
    <property type="molecule type" value="Genomic_DNA"/>
</dbReference>
<reference evidence="1 2" key="1">
    <citation type="journal article" date="2018" name="Sci. Rep.">
        <title>Genomic signatures of local adaptation to the degree of environmental predictability in rotifers.</title>
        <authorList>
            <person name="Franch-Gras L."/>
            <person name="Hahn C."/>
            <person name="Garcia-Roger E.M."/>
            <person name="Carmona M.J."/>
            <person name="Serra M."/>
            <person name="Gomez A."/>
        </authorList>
    </citation>
    <scope>NUCLEOTIDE SEQUENCE [LARGE SCALE GENOMIC DNA]</scope>
    <source>
        <strain evidence="1">HYR1</strain>
    </source>
</reference>
<comment type="caution">
    <text evidence="1">The sequence shown here is derived from an EMBL/GenBank/DDBJ whole genome shotgun (WGS) entry which is preliminary data.</text>
</comment>
<proteinExistence type="predicted"/>
<protein>
    <submittedName>
        <fullName evidence="1">Pglyrp1 isoform X3</fullName>
    </submittedName>
</protein>
<dbReference type="AlphaFoldDB" id="A0A3M7QH45"/>
<evidence type="ECO:0000313" key="2">
    <source>
        <dbReference type="Proteomes" id="UP000276133"/>
    </source>
</evidence>
<evidence type="ECO:0000313" key="1">
    <source>
        <dbReference type="EMBL" id="RNA10700.1"/>
    </source>
</evidence>
<organism evidence="1 2">
    <name type="scientific">Brachionus plicatilis</name>
    <name type="common">Marine rotifer</name>
    <name type="synonym">Brachionus muelleri</name>
    <dbReference type="NCBI Taxonomy" id="10195"/>
    <lineage>
        <taxon>Eukaryota</taxon>
        <taxon>Metazoa</taxon>
        <taxon>Spiralia</taxon>
        <taxon>Gnathifera</taxon>
        <taxon>Rotifera</taxon>
        <taxon>Eurotatoria</taxon>
        <taxon>Monogononta</taxon>
        <taxon>Pseudotrocha</taxon>
        <taxon>Ploima</taxon>
        <taxon>Brachionidae</taxon>
        <taxon>Brachionus</taxon>
    </lineage>
</organism>
<dbReference type="OrthoDB" id="71260at2759"/>
<gene>
    <name evidence="1" type="ORF">BpHYR1_019222</name>
</gene>
<name>A0A3M7QH45_BRAPC</name>
<keyword evidence="2" id="KW-1185">Reference proteome</keyword>
<accession>A0A3M7QH45</accession>